<protein>
    <submittedName>
        <fullName evidence="2">Uncharacterized protein</fullName>
    </submittedName>
</protein>
<keyword evidence="3" id="KW-1185">Reference proteome</keyword>
<sequence length="176" mass="19770">MKKDSNKSHKLPKGYFENFNQRLMDRIAAEDATTASTLIPKTDGFTVPEGYFEAVQPKVSKAVATNKKTKVIPLLGLKNWMAIAASIAIAIVTYLGINRTNTNSIALDSLSNAEILAYLNNQTDVTTYDLAELVNPDNINTNLFSETQLEEELILDYFDENLDDLDTIDFEYEDYE</sequence>
<evidence type="ECO:0000313" key="2">
    <source>
        <dbReference type="EMBL" id="OQD43482.1"/>
    </source>
</evidence>
<keyword evidence="1" id="KW-1133">Transmembrane helix</keyword>
<keyword evidence="1" id="KW-0812">Transmembrane</keyword>
<dbReference type="EMBL" id="MTBC01000003">
    <property type="protein sequence ID" value="OQD43482.1"/>
    <property type="molecule type" value="Genomic_DNA"/>
</dbReference>
<evidence type="ECO:0000256" key="1">
    <source>
        <dbReference type="SAM" id="Phobius"/>
    </source>
</evidence>
<organism evidence="2 3">
    <name type="scientific">Croceivirga radicis</name>
    <dbReference type="NCBI Taxonomy" id="1929488"/>
    <lineage>
        <taxon>Bacteria</taxon>
        <taxon>Pseudomonadati</taxon>
        <taxon>Bacteroidota</taxon>
        <taxon>Flavobacteriia</taxon>
        <taxon>Flavobacteriales</taxon>
        <taxon>Flavobacteriaceae</taxon>
        <taxon>Croceivirga</taxon>
    </lineage>
</organism>
<proteinExistence type="predicted"/>
<keyword evidence="1" id="KW-0472">Membrane</keyword>
<dbReference type="OrthoDB" id="981524at2"/>
<dbReference type="AlphaFoldDB" id="A0A1V6LTI4"/>
<reference evidence="2 3" key="1">
    <citation type="submission" date="2016-12" db="EMBL/GenBank/DDBJ databases">
        <authorList>
            <person name="Song W.-J."/>
            <person name="Kurnit D.M."/>
        </authorList>
    </citation>
    <scope>NUCLEOTIDE SEQUENCE [LARGE SCALE GENOMIC DNA]</scope>
    <source>
        <strain evidence="2 3">HSG9</strain>
    </source>
</reference>
<comment type="caution">
    <text evidence="2">The sequence shown here is derived from an EMBL/GenBank/DDBJ whole genome shotgun (WGS) entry which is preliminary data.</text>
</comment>
<feature type="transmembrane region" description="Helical" evidence="1">
    <location>
        <begin position="77"/>
        <end position="97"/>
    </location>
</feature>
<accession>A0A1V6LTI4</accession>
<dbReference type="Proteomes" id="UP000191680">
    <property type="component" value="Unassembled WGS sequence"/>
</dbReference>
<evidence type="ECO:0000313" key="3">
    <source>
        <dbReference type="Proteomes" id="UP000191680"/>
    </source>
</evidence>
<dbReference type="RefSeq" id="WP_080318559.1">
    <property type="nucleotide sequence ID" value="NZ_MTBC01000003.1"/>
</dbReference>
<name>A0A1V6LTI4_9FLAO</name>
<gene>
    <name evidence="2" type="ORF">BUL40_06530</name>
</gene>